<dbReference type="EMBL" id="APBN01000014">
    <property type="protein sequence ID" value="EMT50515.1"/>
    <property type="molecule type" value="Genomic_DNA"/>
</dbReference>
<keyword evidence="1" id="KW-1133">Transmembrane helix</keyword>
<sequence length="92" mass="9516">MLVTTAGVALTVGGVFFPPLLPFGVSILVGEGISGVIGYAFGMRGDELLPHFPASTTASTTVVVATSFTVSTTVSMAAAERRQQKQVYYCGI</sequence>
<keyword evidence="1" id="KW-0812">Transmembrane</keyword>
<name>M8E4X4_9BACL</name>
<reference evidence="2 3" key="1">
    <citation type="submission" date="2013-03" db="EMBL/GenBank/DDBJ databases">
        <title>Assembly of a new bacterial strain Brevibacillus borstelensis AK1.</title>
        <authorList>
            <person name="Rajan I."/>
            <person name="PoliReddy D."/>
            <person name="Sugumar T."/>
            <person name="Rathinam K."/>
            <person name="Alqarawi S."/>
            <person name="Khalil A.B."/>
            <person name="Sivakumar N."/>
        </authorList>
    </citation>
    <scope>NUCLEOTIDE SEQUENCE [LARGE SCALE GENOMIC DNA]</scope>
    <source>
        <strain evidence="2 3">AK1</strain>
    </source>
</reference>
<accession>M8E4X4</accession>
<dbReference type="Proteomes" id="UP000012081">
    <property type="component" value="Unassembled WGS sequence"/>
</dbReference>
<keyword evidence="3" id="KW-1185">Reference proteome</keyword>
<protein>
    <submittedName>
        <fullName evidence="2">Uncharacterized protein</fullName>
    </submittedName>
</protein>
<feature type="transmembrane region" description="Helical" evidence="1">
    <location>
        <begin position="20"/>
        <end position="41"/>
    </location>
</feature>
<keyword evidence="1" id="KW-0472">Membrane</keyword>
<proteinExistence type="predicted"/>
<evidence type="ECO:0000313" key="2">
    <source>
        <dbReference type="EMBL" id="EMT50515.1"/>
    </source>
</evidence>
<evidence type="ECO:0000313" key="3">
    <source>
        <dbReference type="Proteomes" id="UP000012081"/>
    </source>
</evidence>
<dbReference type="PATRIC" id="fig|1300222.3.peg.4549"/>
<organism evidence="2 3">
    <name type="scientific">Brevibacillus borstelensis AK1</name>
    <dbReference type="NCBI Taxonomy" id="1300222"/>
    <lineage>
        <taxon>Bacteria</taxon>
        <taxon>Bacillati</taxon>
        <taxon>Bacillota</taxon>
        <taxon>Bacilli</taxon>
        <taxon>Bacillales</taxon>
        <taxon>Paenibacillaceae</taxon>
        <taxon>Brevibacillus</taxon>
    </lineage>
</organism>
<evidence type="ECO:0000256" key="1">
    <source>
        <dbReference type="SAM" id="Phobius"/>
    </source>
</evidence>
<dbReference type="AlphaFoldDB" id="M8E4X4"/>
<gene>
    <name evidence="2" type="ORF">I532_21645</name>
</gene>
<comment type="caution">
    <text evidence="2">The sequence shown here is derived from an EMBL/GenBank/DDBJ whole genome shotgun (WGS) entry which is preliminary data.</text>
</comment>